<keyword evidence="10" id="KW-1185">Reference proteome</keyword>
<dbReference type="EMBL" id="JAPDFW010000140">
    <property type="protein sequence ID" value="KAJ5066559.1"/>
    <property type="molecule type" value="Genomic_DNA"/>
</dbReference>
<keyword evidence="3 7" id="KW-0812">Transmembrane</keyword>
<comment type="catalytic activity">
    <reaction evidence="7">
        <text>L-cysteinyl-[protein] + hexadecanoyl-CoA = S-hexadecanoyl-L-cysteinyl-[protein] + CoA</text>
        <dbReference type="Rhea" id="RHEA:36683"/>
        <dbReference type="Rhea" id="RHEA-COMP:10131"/>
        <dbReference type="Rhea" id="RHEA-COMP:11032"/>
        <dbReference type="ChEBI" id="CHEBI:29950"/>
        <dbReference type="ChEBI" id="CHEBI:57287"/>
        <dbReference type="ChEBI" id="CHEBI:57379"/>
        <dbReference type="ChEBI" id="CHEBI:74151"/>
        <dbReference type="EC" id="2.3.1.225"/>
    </reaction>
</comment>
<keyword evidence="2 7" id="KW-0808">Transferase</keyword>
<keyword evidence="5 7" id="KW-0472">Membrane</keyword>
<comment type="subcellular location">
    <subcellularLocation>
        <location evidence="1">Membrane</location>
        <topology evidence="1">Multi-pass membrane protein</topology>
    </subcellularLocation>
</comment>
<evidence type="ECO:0000256" key="7">
    <source>
        <dbReference type="RuleBase" id="RU079119"/>
    </source>
</evidence>
<evidence type="ECO:0000256" key="1">
    <source>
        <dbReference type="ARBA" id="ARBA00004141"/>
    </source>
</evidence>
<dbReference type="EC" id="2.3.1.225" evidence="7"/>
<dbReference type="OrthoDB" id="9909019at2759"/>
<organism evidence="9 10">
    <name type="scientific">Anaeramoeba ignava</name>
    <name type="common">Anaerobic marine amoeba</name>
    <dbReference type="NCBI Taxonomy" id="1746090"/>
    <lineage>
        <taxon>Eukaryota</taxon>
        <taxon>Metamonada</taxon>
        <taxon>Anaeramoebidae</taxon>
        <taxon>Anaeramoeba</taxon>
    </lineage>
</organism>
<dbReference type="InterPro" id="IPR039859">
    <property type="entry name" value="PFA4/ZDH16/20/ERF2-like"/>
</dbReference>
<evidence type="ECO:0000256" key="5">
    <source>
        <dbReference type="ARBA" id="ARBA00023136"/>
    </source>
</evidence>
<evidence type="ECO:0000313" key="9">
    <source>
        <dbReference type="EMBL" id="KAJ5066559.1"/>
    </source>
</evidence>
<evidence type="ECO:0000256" key="4">
    <source>
        <dbReference type="ARBA" id="ARBA00022989"/>
    </source>
</evidence>
<dbReference type="GO" id="GO:0019706">
    <property type="term" value="F:protein-cysteine S-palmitoyltransferase activity"/>
    <property type="evidence" value="ECO:0007669"/>
    <property type="project" value="UniProtKB-EC"/>
</dbReference>
<comment type="domain">
    <text evidence="7">The DHHC domain is required for palmitoyltransferase activity.</text>
</comment>
<dbReference type="InterPro" id="IPR001594">
    <property type="entry name" value="Palmitoyltrfase_DHHC"/>
</dbReference>
<feature type="transmembrane region" description="Helical" evidence="7">
    <location>
        <begin position="174"/>
        <end position="202"/>
    </location>
</feature>
<name>A0A9Q0L6C7_ANAIG</name>
<comment type="caution">
    <text evidence="9">The sequence shown here is derived from an EMBL/GenBank/DDBJ whole genome shotgun (WGS) entry which is preliminary data.</text>
</comment>
<gene>
    <name evidence="9" type="ORF">M0811_13496</name>
</gene>
<feature type="transmembrane region" description="Helical" evidence="7">
    <location>
        <begin position="143"/>
        <end position="168"/>
    </location>
</feature>
<keyword evidence="6 7" id="KW-0012">Acyltransferase</keyword>
<protein>
    <recommendedName>
        <fullName evidence="7">Palmitoyltransferase</fullName>
        <ecNumber evidence="7">2.3.1.225</ecNumber>
    </recommendedName>
</protein>
<dbReference type="GO" id="GO:0016020">
    <property type="term" value="C:membrane"/>
    <property type="evidence" value="ECO:0007669"/>
    <property type="project" value="UniProtKB-SubCell"/>
</dbReference>
<evidence type="ECO:0000256" key="6">
    <source>
        <dbReference type="ARBA" id="ARBA00023315"/>
    </source>
</evidence>
<dbReference type="OMA" id="WSADLED"/>
<accession>A0A9Q0L6C7</accession>
<dbReference type="Proteomes" id="UP001149090">
    <property type="component" value="Unassembled WGS sequence"/>
</dbReference>
<dbReference type="Pfam" id="PF01529">
    <property type="entry name" value="DHHC"/>
    <property type="match status" value="1"/>
</dbReference>
<evidence type="ECO:0000256" key="3">
    <source>
        <dbReference type="ARBA" id="ARBA00022692"/>
    </source>
</evidence>
<evidence type="ECO:0000256" key="2">
    <source>
        <dbReference type="ARBA" id="ARBA00022679"/>
    </source>
</evidence>
<evidence type="ECO:0000259" key="8">
    <source>
        <dbReference type="Pfam" id="PF01529"/>
    </source>
</evidence>
<sequence length="265" mass="30674">MCDEEDCEGCPSWILDILYWLPPIILILLVVLTYYPLVETDKLITQHHYLTGTILNILYHFFLFMYLITLILSVLTNPGDSRKITKSIDIENGIIGEKRFCKVCNIYKPNRAHHCSICKRCVLKMDHHCPWISNCVGFFNYKYFILFLIYSFLISATAATIVIISFFMPQNDEISPLIIIGSVIAMIIGFSFVITLIPFIAYHLALLAENMTTIEDSKTKKDNEKHIWDLGLKNNLKQVLGENYLLWFLPTYISVKGDGFNFEHR</sequence>
<dbReference type="PANTHER" id="PTHR12246">
    <property type="entry name" value="PALMITOYLTRANSFERASE ZDHHC16"/>
    <property type="match status" value="1"/>
</dbReference>
<evidence type="ECO:0000313" key="10">
    <source>
        <dbReference type="Proteomes" id="UP001149090"/>
    </source>
</evidence>
<dbReference type="PROSITE" id="PS50216">
    <property type="entry name" value="DHHC"/>
    <property type="match status" value="1"/>
</dbReference>
<proteinExistence type="inferred from homology"/>
<feature type="transmembrane region" description="Helical" evidence="7">
    <location>
        <begin position="57"/>
        <end position="76"/>
    </location>
</feature>
<feature type="transmembrane region" description="Helical" evidence="7">
    <location>
        <begin position="17"/>
        <end position="37"/>
    </location>
</feature>
<comment type="similarity">
    <text evidence="7">Belongs to the DHHC palmitoyltransferase family.</text>
</comment>
<dbReference type="AlphaFoldDB" id="A0A9Q0L6C7"/>
<feature type="domain" description="Palmitoyltransferase DHHC" evidence="8">
    <location>
        <begin position="96"/>
        <end position="218"/>
    </location>
</feature>
<keyword evidence="4 7" id="KW-1133">Transmembrane helix</keyword>
<reference evidence="9" key="1">
    <citation type="submission" date="2022-10" db="EMBL/GenBank/DDBJ databases">
        <title>Novel sulphate-reducing endosymbionts in the free-living metamonad Anaeramoeba.</title>
        <authorList>
            <person name="Jerlstrom-Hultqvist J."/>
            <person name="Cepicka I."/>
            <person name="Gallot-Lavallee L."/>
            <person name="Salas-Leiva D."/>
            <person name="Curtis B.A."/>
            <person name="Zahonova K."/>
            <person name="Pipaliya S."/>
            <person name="Dacks J."/>
            <person name="Roger A.J."/>
        </authorList>
    </citation>
    <scope>NUCLEOTIDE SEQUENCE</scope>
    <source>
        <strain evidence="9">BMAN</strain>
    </source>
</reference>